<reference evidence="1" key="1">
    <citation type="submission" date="2014-11" db="EMBL/GenBank/DDBJ databases">
        <title>Molecular phylogeny of cliff fern family Woodsiaceae with morphological implications.</title>
        <authorList>
            <person name="Shao Y.-Z."/>
            <person name="Wei R."/>
            <person name="Zhang X.-C."/>
        </authorList>
    </citation>
    <scope>NUCLEOTIDE SEQUENCE</scope>
</reference>
<proteinExistence type="predicted"/>
<protein>
    <submittedName>
        <fullName evidence="1">Uncharacterized protein</fullName>
    </submittedName>
</protein>
<accession>A0A0K6S7T2</accession>
<organism evidence="1">
    <name type="scientific">Chromera velia CCMP2878</name>
    <dbReference type="NCBI Taxonomy" id="1169474"/>
    <lineage>
        <taxon>Eukaryota</taxon>
        <taxon>Sar</taxon>
        <taxon>Alveolata</taxon>
        <taxon>Colpodellida</taxon>
        <taxon>Chromeraceae</taxon>
        <taxon>Chromera</taxon>
    </lineage>
</organism>
<name>A0A0K6S7T2_9ALVE</name>
<dbReference type="AlphaFoldDB" id="A0A0K6S7T2"/>
<gene>
    <name evidence="1" type="ORF">Cvel_21633.t1</name>
</gene>
<dbReference type="EMBL" id="CDMZ01001154">
    <property type="protein sequence ID" value="CUC09603.1"/>
    <property type="molecule type" value="Genomic_DNA"/>
</dbReference>
<dbReference type="PhylomeDB" id="A0A0K6S7T2"/>
<dbReference type="VEuPathDB" id="CryptoDB:Cvel_21633"/>
<sequence length="189" mass="20641">MEGAAVVQVLEWDVNCFLPPAKVGRDGTCLIPKDNATARALARDPNPDEAVGYVFDAKKDGALIPPDSTNLIFPLLALTFRRLSQLRERAHLTERRVLTLEEKIQSIGYSVTAEQQGAFVKAKQTQQQQQQQQQQQGNAEGGAAAASGVCGICAAKNRYKVRVHGVTPQNVASMKHSLSEYPNQGQDER</sequence>
<evidence type="ECO:0000313" key="1">
    <source>
        <dbReference type="EMBL" id="CUC09603.1"/>
    </source>
</evidence>